<feature type="domain" description="HTH luxR-type" evidence="4">
    <location>
        <begin position="50"/>
        <end position="115"/>
    </location>
</feature>
<keyword evidence="6" id="KW-1185">Reference proteome</keyword>
<dbReference type="PROSITE" id="PS50043">
    <property type="entry name" value="HTH_LUXR_2"/>
    <property type="match status" value="1"/>
</dbReference>
<proteinExistence type="predicted"/>
<dbReference type="GO" id="GO:0006355">
    <property type="term" value="P:regulation of DNA-templated transcription"/>
    <property type="evidence" value="ECO:0007669"/>
    <property type="project" value="InterPro"/>
</dbReference>
<organism evidence="5 6">
    <name type="scientific">Niabella drilacis (strain DSM 25811 / CCM 8410 / CCUG 62505 / LMG 26954 / E90)</name>
    <dbReference type="NCBI Taxonomy" id="1285928"/>
    <lineage>
        <taxon>Bacteria</taxon>
        <taxon>Pseudomonadati</taxon>
        <taxon>Bacteroidota</taxon>
        <taxon>Chitinophagia</taxon>
        <taxon>Chitinophagales</taxon>
        <taxon>Chitinophagaceae</taxon>
        <taxon>Niabella</taxon>
    </lineage>
</organism>
<dbReference type="Pfam" id="PF00196">
    <property type="entry name" value="GerE"/>
    <property type="match status" value="1"/>
</dbReference>
<dbReference type="InterPro" id="IPR000792">
    <property type="entry name" value="Tscrpt_reg_LuxR_C"/>
</dbReference>
<evidence type="ECO:0000313" key="5">
    <source>
        <dbReference type="EMBL" id="SDE31129.1"/>
    </source>
</evidence>
<dbReference type="InterPro" id="IPR016032">
    <property type="entry name" value="Sig_transdc_resp-reg_C-effctor"/>
</dbReference>
<dbReference type="InterPro" id="IPR036388">
    <property type="entry name" value="WH-like_DNA-bd_sf"/>
</dbReference>
<dbReference type="SUPFAM" id="SSF46894">
    <property type="entry name" value="C-terminal effector domain of the bipartite response regulators"/>
    <property type="match status" value="1"/>
</dbReference>
<reference evidence="6" key="1">
    <citation type="submission" date="2016-10" db="EMBL/GenBank/DDBJ databases">
        <authorList>
            <person name="Varghese N."/>
            <person name="Submissions S."/>
        </authorList>
    </citation>
    <scope>NUCLEOTIDE SEQUENCE [LARGE SCALE GENOMIC DNA]</scope>
    <source>
        <strain evidence="6">DSM 25811 / CCM 8410 / LMG 26954 / E90</strain>
    </source>
</reference>
<evidence type="ECO:0000256" key="2">
    <source>
        <dbReference type="ARBA" id="ARBA00023125"/>
    </source>
</evidence>
<evidence type="ECO:0000256" key="3">
    <source>
        <dbReference type="ARBA" id="ARBA00023163"/>
    </source>
</evidence>
<dbReference type="RefSeq" id="WP_143019943.1">
    <property type="nucleotide sequence ID" value="NZ_FMZO01000034.1"/>
</dbReference>
<evidence type="ECO:0000259" key="4">
    <source>
        <dbReference type="PROSITE" id="PS50043"/>
    </source>
</evidence>
<protein>
    <submittedName>
        <fullName evidence="5">Regulatory protein, luxR family</fullName>
    </submittedName>
</protein>
<dbReference type="EMBL" id="FMZO01000034">
    <property type="protein sequence ID" value="SDE31129.1"/>
    <property type="molecule type" value="Genomic_DNA"/>
</dbReference>
<dbReference type="PANTHER" id="PTHR44688:SF16">
    <property type="entry name" value="DNA-BINDING TRANSCRIPTIONAL ACTIVATOR DEVR_DOSR"/>
    <property type="match status" value="1"/>
</dbReference>
<dbReference type="Proteomes" id="UP000198757">
    <property type="component" value="Unassembled WGS sequence"/>
</dbReference>
<dbReference type="GO" id="GO:0003677">
    <property type="term" value="F:DNA binding"/>
    <property type="evidence" value="ECO:0007669"/>
    <property type="project" value="UniProtKB-KW"/>
</dbReference>
<evidence type="ECO:0000256" key="1">
    <source>
        <dbReference type="ARBA" id="ARBA00023015"/>
    </source>
</evidence>
<dbReference type="PANTHER" id="PTHR44688">
    <property type="entry name" value="DNA-BINDING TRANSCRIPTIONAL ACTIVATOR DEVR_DOSR"/>
    <property type="match status" value="1"/>
</dbReference>
<sequence>MQTQSQWKVERLSEECILRVTMDISVDDIAALLVNDKSKIDLAKEMIRVRQPLFDALSVREKEILRLVIQPLSNKQVAGALNIALDTVKTHRKNLMRKLSCRSLKELMEYRVFYDG</sequence>
<dbReference type="SMART" id="SM00421">
    <property type="entry name" value="HTH_LUXR"/>
    <property type="match status" value="1"/>
</dbReference>
<dbReference type="OrthoDB" id="965844at2"/>
<dbReference type="CDD" id="cd06170">
    <property type="entry name" value="LuxR_C_like"/>
    <property type="match status" value="1"/>
</dbReference>
<dbReference type="STRING" id="1285928.SAMN04487894_13412"/>
<dbReference type="Gene3D" id="1.10.10.10">
    <property type="entry name" value="Winged helix-like DNA-binding domain superfamily/Winged helix DNA-binding domain"/>
    <property type="match status" value="1"/>
</dbReference>
<gene>
    <name evidence="5" type="ORF">SAMN04487894_13412</name>
</gene>
<name>A0A1G7BVQ4_NIADE</name>
<keyword evidence="2" id="KW-0238">DNA-binding</keyword>
<dbReference type="PRINTS" id="PR00038">
    <property type="entry name" value="HTHLUXR"/>
</dbReference>
<accession>A0A1G7BVQ4</accession>
<dbReference type="AlphaFoldDB" id="A0A1G7BVQ4"/>
<evidence type="ECO:0000313" key="6">
    <source>
        <dbReference type="Proteomes" id="UP000198757"/>
    </source>
</evidence>
<keyword evidence="3" id="KW-0804">Transcription</keyword>
<keyword evidence="1" id="KW-0805">Transcription regulation</keyword>